<reference evidence="4 5" key="1">
    <citation type="submission" date="2019-01" db="EMBL/GenBank/DDBJ databases">
        <title>Spirosoma flava sp. nov., a propanil-degrading bacterium isolated from herbicide-contaminated soil.</title>
        <authorList>
            <person name="Zhang L."/>
            <person name="Jiang J.-D."/>
        </authorList>
    </citation>
    <scope>NUCLEOTIDE SEQUENCE [LARGE SCALE GENOMIC DNA]</scope>
    <source>
        <strain evidence="4 5">TY50</strain>
    </source>
</reference>
<dbReference type="Pfam" id="PF13439">
    <property type="entry name" value="Glyco_transf_4"/>
    <property type="match status" value="1"/>
</dbReference>
<dbReference type="InterPro" id="IPR001296">
    <property type="entry name" value="Glyco_trans_1"/>
</dbReference>
<dbReference type="Proteomes" id="UP000290407">
    <property type="component" value="Unassembled WGS sequence"/>
</dbReference>
<evidence type="ECO:0000313" key="5">
    <source>
        <dbReference type="Proteomes" id="UP000290407"/>
    </source>
</evidence>
<evidence type="ECO:0000259" key="2">
    <source>
        <dbReference type="Pfam" id="PF00534"/>
    </source>
</evidence>
<dbReference type="GO" id="GO:0009103">
    <property type="term" value="P:lipopolysaccharide biosynthetic process"/>
    <property type="evidence" value="ECO:0007669"/>
    <property type="project" value="TreeGrafter"/>
</dbReference>
<dbReference type="FunFam" id="3.40.50.2000:FF:000119">
    <property type="entry name" value="Glycosyl transferase group 1"/>
    <property type="match status" value="1"/>
</dbReference>
<evidence type="ECO:0000313" key="4">
    <source>
        <dbReference type="EMBL" id="RYC72122.1"/>
    </source>
</evidence>
<feature type="domain" description="Glycosyl transferase family 1" evidence="2">
    <location>
        <begin position="189"/>
        <end position="354"/>
    </location>
</feature>
<feature type="domain" description="Glycosyltransferase subfamily 4-like N-terminal" evidence="3">
    <location>
        <begin position="17"/>
        <end position="176"/>
    </location>
</feature>
<gene>
    <name evidence="4" type="ORF">EQG79_08405</name>
</gene>
<accession>A0A4Q2USR4</accession>
<dbReference type="PANTHER" id="PTHR46401:SF2">
    <property type="entry name" value="GLYCOSYLTRANSFERASE WBBK-RELATED"/>
    <property type="match status" value="1"/>
</dbReference>
<dbReference type="SUPFAM" id="SSF53756">
    <property type="entry name" value="UDP-Glycosyltransferase/glycogen phosphorylase"/>
    <property type="match status" value="1"/>
</dbReference>
<evidence type="ECO:0000256" key="1">
    <source>
        <dbReference type="ARBA" id="ARBA00022679"/>
    </source>
</evidence>
<name>A0A4Q2USR4_9BACT</name>
<dbReference type="Pfam" id="PF00534">
    <property type="entry name" value="Glycos_transf_1"/>
    <property type="match status" value="1"/>
</dbReference>
<dbReference type="PANTHER" id="PTHR46401">
    <property type="entry name" value="GLYCOSYLTRANSFERASE WBBK-RELATED"/>
    <property type="match status" value="1"/>
</dbReference>
<dbReference type="EMBL" id="SBLB01000001">
    <property type="protein sequence ID" value="RYC72122.1"/>
    <property type="molecule type" value="Genomic_DNA"/>
</dbReference>
<dbReference type="CDD" id="cd03809">
    <property type="entry name" value="GT4_MtfB-like"/>
    <property type="match status" value="1"/>
</dbReference>
<dbReference type="AlphaFoldDB" id="A0A4Q2USR4"/>
<proteinExistence type="predicted"/>
<dbReference type="GO" id="GO:0016757">
    <property type="term" value="F:glycosyltransferase activity"/>
    <property type="evidence" value="ECO:0007669"/>
    <property type="project" value="InterPro"/>
</dbReference>
<keyword evidence="5" id="KW-1185">Reference proteome</keyword>
<dbReference type="RefSeq" id="WP_077923510.1">
    <property type="nucleotide sequence ID" value="NZ_SBLB01000001.1"/>
</dbReference>
<sequence length="389" mass="44039">MRIGIEAQRLLRPHKHGMDIVALELINALQQIDHDNEYFIFVRPDVDEGCLTLRENFTLVKVTGNNYVHWEQVALPKAIRDYRLDVLHCTANTAPLMPGVPLMLTLHDVLFLMPAFGVNTATAYQRFGNRYRALLVRRLIRRCHKILTVSHFASQQIKGELNLAKTPIEVLYNGVSARFSEPITDQQRDRARATYHLPERFMLFLGSSDPRKNMTTVLKAFIRYGQIDTDVQLVISGKLPAFLKQLLTAEEYAFVEQRCQFIGYIDNDDLPALYGLAETFLFPSISEGFGLPILEAMACGTPVITSRVTSMPEVAGDAALLVDPHQPNQMVVAMHRLRHDPALRQTLIERGQKQVARFSWQRSAQQLLATYRTFAPAPQSVTASTYSMA</sequence>
<protein>
    <submittedName>
        <fullName evidence="4">Glycosyltransferase family 1 protein</fullName>
    </submittedName>
</protein>
<evidence type="ECO:0000259" key="3">
    <source>
        <dbReference type="Pfam" id="PF13439"/>
    </source>
</evidence>
<dbReference type="Gene3D" id="3.40.50.2000">
    <property type="entry name" value="Glycogen Phosphorylase B"/>
    <property type="match status" value="2"/>
</dbReference>
<comment type="caution">
    <text evidence="4">The sequence shown here is derived from an EMBL/GenBank/DDBJ whole genome shotgun (WGS) entry which is preliminary data.</text>
</comment>
<keyword evidence="1 4" id="KW-0808">Transferase</keyword>
<dbReference type="InterPro" id="IPR028098">
    <property type="entry name" value="Glyco_trans_4-like_N"/>
</dbReference>
<organism evidence="4 5">
    <name type="scientific">Spirosoma sordidisoli</name>
    <dbReference type="NCBI Taxonomy" id="2502893"/>
    <lineage>
        <taxon>Bacteria</taxon>
        <taxon>Pseudomonadati</taxon>
        <taxon>Bacteroidota</taxon>
        <taxon>Cytophagia</taxon>
        <taxon>Cytophagales</taxon>
        <taxon>Cytophagaceae</taxon>
        <taxon>Spirosoma</taxon>
    </lineage>
</organism>